<proteinExistence type="predicted"/>
<gene>
    <name evidence="1" type="ORF">MM415B03900_0010</name>
</gene>
<evidence type="ECO:0000313" key="1">
    <source>
        <dbReference type="EMBL" id="QJA94316.1"/>
    </source>
</evidence>
<dbReference type="Gene3D" id="3.40.91.30">
    <property type="match status" value="1"/>
</dbReference>
<name>A0A6M3LGI9_9ZZZZ</name>
<organism evidence="1">
    <name type="scientific">viral metagenome</name>
    <dbReference type="NCBI Taxonomy" id="1070528"/>
    <lineage>
        <taxon>unclassified sequences</taxon>
        <taxon>metagenomes</taxon>
        <taxon>organismal metagenomes</taxon>
    </lineage>
</organism>
<dbReference type="EMBL" id="MT143221">
    <property type="protein sequence ID" value="QJA94316.1"/>
    <property type="molecule type" value="Genomic_DNA"/>
</dbReference>
<reference evidence="1" key="1">
    <citation type="submission" date="2020-03" db="EMBL/GenBank/DDBJ databases">
        <title>The deep terrestrial virosphere.</title>
        <authorList>
            <person name="Holmfeldt K."/>
            <person name="Nilsson E."/>
            <person name="Simone D."/>
            <person name="Lopez-Fernandez M."/>
            <person name="Wu X."/>
            <person name="de Brujin I."/>
            <person name="Lundin D."/>
            <person name="Andersson A."/>
            <person name="Bertilsson S."/>
            <person name="Dopson M."/>
        </authorList>
    </citation>
    <scope>NUCLEOTIDE SEQUENCE</scope>
    <source>
        <strain evidence="1">MM415B03900</strain>
    </source>
</reference>
<accession>A0A6M3LGI9</accession>
<dbReference type="AlphaFoldDB" id="A0A6M3LGI9"/>
<protein>
    <submittedName>
        <fullName evidence="1">Uncharacterized protein</fullName>
    </submittedName>
</protein>
<sequence length="185" mass="21375">MNNLRGNKHTHYLGTNFRSRLEARWAVVFEQLGIRWSYEHEWLDVGDNAEYPYWYNTEEWVPSIGYLPDFLVHIGRIDVWWEVKGRRVNADERIKAERLSALTGIPVIIAQGAIPWKCKFSVEPTADYSLEACGFLDDCPMLTSQWLVDEGLATGKYKLDQDPTHSFTPALEAAYRAARSASFDW</sequence>